<name>A0A6A6SMG9_9PLEO</name>
<dbReference type="Proteomes" id="UP000799324">
    <property type="component" value="Unassembled WGS sequence"/>
</dbReference>
<keyword evidence="2" id="KW-1133">Transmembrane helix</keyword>
<evidence type="ECO:0000313" key="6">
    <source>
        <dbReference type="EMBL" id="KAF2648810.1"/>
    </source>
</evidence>
<feature type="compositionally biased region" description="Low complexity" evidence="1">
    <location>
        <begin position="467"/>
        <end position="485"/>
    </location>
</feature>
<gene>
    <name evidence="6" type="ORF">K491DRAFT_612001</name>
</gene>
<evidence type="ECO:0008006" key="8">
    <source>
        <dbReference type="Google" id="ProtNLM"/>
    </source>
</evidence>
<feature type="transmembrane region" description="Helical" evidence="2">
    <location>
        <begin position="625"/>
        <end position="643"/>
    </location>
</feature>
<evidence type="ECO:0000256" key="2">
    <source>
        <dbReference type="SAM" id="Phobius"/>
    </source>
</evidence>
<feature type="domain" description="DUF7029" evidence="4">
    <location>
        <begin position="80"/>
        <end position="174"/>
    </location>
</feature>
<accession>A0A6A6SMG9</accession>
<evidence type="ECO:0000256" key="1">
    <source>
        <dbReference type="SAM" id="MobiDB-lite"/>
    </source>
</evidence>
<dbReference type="InterPro" id="IPR054293">
    <property type="entry name" value="DUF7029"/>
</dbReference>
<keyword evidence="7" id="KW-1185">Reference proteome</keyword>
<keyword evidence="2" id="KW-0472">Membrane</keyword>
<feature type="chain" id="PRO_5025645142" description="GPI anchored protein" evidence="3">
    <location>
        <begin position="20"/>
        <end position="644"/>
    </location>
</feature>
<sequence length="644" mass="68073">MVRISSSVLLFSAVLGASASPSQNASDISAHSRVLRAATRNSDLFRRSMRIEKKFGTELSYIEKENSWGNGETFSSRLKLSSKTPVLNLEEIEHHLVDVQCSDGAMKLHFVDSSSARDATHACSNGAIITSHQGCNAEGERAVYRVNAFDYPEDDSTLELSVEQSTWKAAFSNLDIDFGYTNDHHFYRRHADFSRVRRRQAATSVSVGSVPIPTDVPQNQTATSFDLNLDFSNKTFDPSELLGNFTNVVSIPDLPVEVTCTTCSTKGTIEISQGEIQIDMSQIDLIPDALEGGDDGKDLLNVITGGFFQLTANGVGAHIELAITPKVNGKYAFQLPGFPLLGFEIPGIGKADVLFNHSIEVNFVAEGGLTLGYGFDVAVPDNSNVRVELSDLTSSNVVGFPNATLTPLPFSANVTDIDLVVGLGYKPSIPIGFEFLDQIKASVGVQMDLPRLDAHLTTKGNVAPDCTPLGGNSTNSTNSTNSPLLSSSSPFLPSADLPGLLSELGPLVVASANITLSVDLTADFKFPALPDIANSFNTAANLFATTIELGTTCLAAESSYATATEVWSSLTSSIIASNSAAATATGTGNISISASLGNAQETDPAEFTGAATPGSYAPSYGATGLGWQFAVLGVSVVFGVMIML</sequence>
<evidence type="ECO:0000256" key="3">
    <source>
        <dbReference type="SAM" id="SignalP"/>
    </source>
</evidence>
<dbReference type="OrthoDB" id="5382170at2759"/>
<feature type="domain" description="DUF7223" evidence="5">
    <location>
        <begin position="251"/>
        <end position="461"/>
    </location>
</feature>
<dbReference type="Pfam" id="PF22974">
    <property type="entry name" value="DUF7029"/>
    <property type="match status" value="1"/>
</dbReference>
<protein>
    <recommendedName>
        <fullName evidence="8">GPI anchored protein</fullName>
    </recommendedName>
</protein>
<dbReference type="Pfam" id="PF23865">
    <property type="entry name" value="DUF7223"/>
    <property type="match status" value="1"/>
</dbReference>
<evidence type="ECO:0000259" key="4">
    <source>
        <dbReference type="Pfam" id="PF22974"/>
    </source>
</evidence>
<feature type="signal peptide" evidence="3">
    <location>
        <begin position="1"/>
        <end position="19"/>
    </location>
</feature>
<evidence type="ECO:0000259" key="5">
    <source>
        <dbReference type="Pfam" id="PF23865"/>
    </source>
</evidence>
<dbReference type="EMBL" id="MU004520">
    <property type="protein sequence ID" value="KAF2648810.1"/>
    <property type="molecule type" value="Genomic_DNA"/>
</dbReference>
<proteinExistence type="predicted"/>
<keyword evidence="2" id="KW-0812">Transmembrane</keyword>
<reference evidence="6" key="1">
    <citation type="journal article" date="2020" name="Stud. Mycol.">
        <title>101 Dothideomycetes genomes: a test case for predicting lifestyles and emergence of pathogens.</title>
        <authorList>
            <person name="Haridas S."/>
            <person name="Albert R."/>
            <person name="Binder M."/>
            <person name="Bloem J."/>
            <person name="Labutti K."/>
            <person name="Salamov A."/>
            <person name="Andreopoulos B."/>
            <person name="Baker S."/>
            <person name="Barry K."/>
            <person name="Bills G."/>
            <person name="Bluhm B."/>
            <person name="Cannon C."/>
            <person name="Castanera R."/>
            <person name="Culley D."/>
            <person name="Daum C."/>
            <person name="Ezra D."/>
            <person name="Gonzalez J."/>
            <person name="Henrissat B."/>
            <person name="Kuo A."/>
            <person name="Liang C."/>
            <person name="Lipzen A."/>
            <person name="Lutzoni F."/>
            <person name="Magnuson J."/>
            <person name="Mondo S."/>
            <person name="Nolan M."/>
            <person name="Ohm R."/>
            <person name="Pangilinan J."/>
            <person name="Park H.-J."/>
            <person name="Ramirez L."/>
            <person name="Alfaro M."/>
            <person name="Sun H."/>
            <person name="Tritt A."/>
            <person name="Yoshinaga Y."/>
            <person name="Zwiers L.-H."/>
            <person name="Turgeon B."/>
            <person name="Goodwin S."/>
            <person name="Spatafora J."/>
            <person name="Crous P."/>
            <person name="Grigoriev I."/>
        </authorList>
    </citation>
    <scope>NUCLEOTIDE SEQUENCE</scope>
    <source>
        <strain evidence="6">CBS 122681</strain>
    </source>
</reference>
<dbReference type="InterPro" id="IPR055647">
    <property type="entry name" value="DUF7223"/>
</dbReference>
<feature type="region of interest" description="Disordered" evidence="1">
    <location>
        <begin position="464"/>
        <end position="485"/>
    </location>
</feature>
<organism evidence="6 7">
    <name type="scientific">Lophiostoma macrostomum CBS 122681</name>
    <dbReference type="NCBI Taxonomy" id="1314788"/>
    <lineage>
        <taxon>Eukaryota</taxon>
        <taxon>Fungi</taxon>
        <taxon>Dikarya</taxon>
        <taxon>Ascomycota</taxon>
        <taxon>Pezizomycotina</taxon>
        <taxon>Dothideomycetes</taxon>
        <taxon>Pleosporomycetidae</taxon>
        <taxon>Pleosporales</taxon>
        <taxon>Lophiostomataceae</taxon>
        <taxon>Lophiostoma</taxon>
    </lineage>
</organism>
<keyword evidence="3" id="KW-0732">Signal</keyword>
<evidence type="ECO:0000313" key="7">
    <source>
        <dbReference type="Proteomes" id="UP000799324"/>
    </source>
</evidence>
<dbReference type="AlphaFoldDB" id="A0A6A6SMG9"/>